<organism evidence="2">
    <name type="scientific">bioreactor metagenome</name>
    <dbReference type="NCBI Taxonomy" id="1076179"/>
    <lineage>
        <taxon>unclassified sequences</taxon>
        <taxon>metagenomes</taxon>
        <taxon>ecological metagenomes</taxon>
    </lineage>
</organism>
<dbReference type="Pfam" id="PF00455">
    <property type="entry name" value="DeoRC"/>
    <property type="match status" value="1"/>
</dbReference>
<proteinExistence type="predicted"/>
<dbReference type="InterPro" id="IPR050313">
    <property type="entry name" value="Carb_Metab_HTH_regulators"/>
</dbReference>
<gene>
    <name evidence="2" type="primary">srlR_27</name>
    <name evidence="2" type="ORF">SDC9_188927</name>
</gene>
<sequence length="170" mass="18712">MEFIKSGDTIILDCGTTIFELSKKIAQQSTIEDLMIATNDLRAAIELADQPNVSLIVIGGSVRKKNYSLVGFFGENVLKQIHADVSFLSVDAIDLEHGFASFCTEEMGIKRTMLHAAREVVVLADHTKFDTIAFVKISNLTDVDCIITGSELEDHIVKKIRAMGIKLILV</sequence>
<dbReference type="SMART" id="SM01134">
    <property type="entry name" value="DeoRC"/>
    <property type="match status" value="1"/>
</dbReference>
<name>A0A645HQP4_9ZZZZ</name>
<dbReference type="Gene3D" id="3.40.50.1360">
    <property type="match status" value="1"/>
</dbReference>
<evidence type="ECO:0000259" key="1">
    <source>
        <dbReference type="Pfam" id="PF00455"/>
    </source>
</evidence>
<dbReference type="EMBL" id="VSSQ01098374">
    <property type="protein sequence ID" value="MPN41381.1"/>
    <property type="molecule type" value="Genomic_DNA"/>
</dbReference>
<dbReference type="SUPFAM" id="SSF100950">
    <property type="entry name" value="NagB/RpiA/CoA transferase-like"/>
    <property type="match status" value="1"/>
</dbReference>
<dbReference type="InterPro" id="IPR014036">
    <property type="entry name" value="DeoR-like_C"/>
</dbReference>
<dbReference type="PANTHER" id="PTHR30363">
    <property type="entry name" value="HTH-TYPE TRANSCRIPTIONAL REGULATOR SRLR-RELATED"/>
    <property type="match status" value="1"/>
</dbReference>
<dbReference type="PANTHER" id="PTHR30363:SF44">
    <property type="entry name" value="AGA OPERON TRANSCRIPTIONAL REPRESSOR-RELATED"/>
    <property type="match status" value="1"/>
</dbReference>
<accession>A0A645HQP4</accession>
<evidence type="ECO:0000313" key="2">
    <source>
        <dbReference type="EMBL" id="MPN41381.1"/>
    </source>
</evidence>
<reference evidence="2" key="1">
    <citation type="submission" date="2019-08" db="EMBL/GenBank/DDBJ databases">
        <authorList>
            <person name="Kucharzyk K."/>
            <person name="Murdoch R.W."/>
            <person name="Higgins S."/>
            <person name="Loffler F."/>
        </authorList>
    </citation>
    <scope>NUCLEOTIDE SEQUENCE</scope>
</reference>
<feature type="domain" description="DeoR-like transcriptional repressor C-terminal sensor" evidence="1">
    <location>
        <begin position="2"/>
        <end position="149"/>
    </location>
</feature>
<comment type="caution">
    <text evidence="2">The sequence shown here is derived from an EMBL/GenBank/DDBJ whole genome shotgun (WGS) entry which is preliminary data.</text>
</comment>
<protein>
    <submittedName>
        <fullName evidence="2">Glucitol operon repressor</fullName>
    </submittedName>
</protein>
<dbReference type="InterPro" id="IPR037171">
    <property type="entry name" value="NagB/RpiA_transferase-like"/>
</dbReference>
<dbReference type="AlphaFoldDB" id="A0A645HQP4"/>